<feature type="transmembrane region" description="Helical" evidence="6">
    <location>
        <begin position="178"/>
        <end position="197"/>
    </location>
</feature>
<keyword evidence="4 6" id="KW-1133">Transmembrane helix</keyword>
<feature type="transmembrane region" description="Helical" evidence="6">
    <location>
        <begin position="229"/>
        <end position="250"/>
    </location>
</feature>
<protein>
    <submittedName>
        <fullName evidence="8">Transporter, major facilitator family protein</fullName>
    </submittedName>
</protein>
<keyword evidence="3 6" id="KW-0812">Transmembrane</keyword>
<feature type="domain" description="Major facilitator superfamily (MFS) profile" evidence="7">
    <location>
        <begin position="1"/>
        <end position="403"/>
    </location>
</feature>
<dbReference type="InterPro" id="IPR053160">
    <property type="entry name" value="MFS_DHA3_Transporter"/>
</dbReference>
<keyword evidence="2" id="KW-0813">Transport</keyword>
<dbReference type="InterPro" id="IPR036259">
    <property type="entry name" value="MFS_trans_sf"/>
</dbReference>
<feature type="transmembrane region" description="Helical" evidence="6">
    <location>
        <begin position="312"/>
        <end position="329"/>
    </location>
</feature>
<gene>
    <name evidence="8" type="ORF">HMPREF8571_1395</name>
</gene>
<feature type="transmembrane region" description="Helical" evidence="6">
    <location>
        <begin position="287"/>
        <end position="306"/>
    </location>
</feature>
<keyword evidence="5 6" id="KW-0472">Membrane</keyword>
<accession>E0PS37</accession>
<evidence type="ECO:0000256" key="4">
    <source>
        <dbReference type="ARBA" id="ARBA00022989"/>
    </source>
</evidence>
<dbReference type="InterPro" id="IPR020846">
    <property type="entry name" value="MFS_dom"/>
</dbReference>
<sequence>MTDTKIYTLVKGEMMFKPSYRKNIGLMAGVEFFAFLGITSFWILFLSQNGMSLWQIGLLESIFHATSVICEIPSGMLADRYSYRTNLYLSRIAGIASSILMLLGQGNFWFYALAMVVSALSYNFDSGTSAAMVYDSAVEAGLKERYLSISSFMSGVAEGTRSMGTVLAGFFVHGQLHLTYYIMIATSIIVLFLTWMLKEPSVKAQKSERLTMKKIMLTVKVELQRNPSLFGWMILSQIIGTVMCMFYFYYQNQLPDLEGWQISMVMLIGSVLNIWAIYLASKIGKKYAALKLFPILVLLTGVTYLLSYFGTPLIYILIYLISNALYALFQPIFDNDLQKRLPSEVRATMLSVYSMMFSLSMIVIFPLTGWLIDALGFVEAFLYLGFFLVIVGFSLFFILKEMARAVELKENVISKQ</sequence>
<evidence type="ECO:0000313" key="8">
    <source>
        <dbReference type="EMBL" id="EFM30956.1"/>
    </source>
</evidence>
<feature type="transmembrane region" description="Helical" evidence="6">
    <location>
        <begin position="109"/>
        <end position="134"/>
    </location>
</feature>
<feature type="transmembrane region" description="Helical" evidence="6">
    <location>
        <begin position="262"/>
        <end position="280"/>
    </location>
</feature>
<name>E0PS37_STRMT</name>
<dbReference type="GO" id="GO:0022857">
    <property type="term" value="F:transmembrane transporter activity"/>
    <property type="evidence" value="ECO:0007669"/>
    <property type="project" value="InterPro"/>
</dbReference>
<feature type="transmembrane region" description="Helical" evidence="6">
    <location>
        <begin position="24"/>
        <end position="46"/>
    </location>
</feature>
<dbReference type="HOGENOM" id="CLU_046685_2_0_9"/>
<dbReference type="SUPFAM" id="SSF103473">
    <property type="entry name" value="MFS general substrate transporter"/>
    <property type="match status" value="1"/>
</dbReference>
<dbReference type="Gene3D" id="1.20.1250.20">
    <property type="entry name" value="MFS general substrate transporter like domains"/>
    <property type="match status" value="1"/>
</dbReference>
<comment type="caution">
    <text evidence="8">The sequence shown here is derived from an EMBL/GenBank/DDBJ whole genome shotgun (WGS) entry which is preliminary data.</text>
</comment>
<dbReference type="eggNOG" id="COG2814">
    <property type="taxonomic scope" value="Bacteria"/>
</dbReference>
<dbReference type="PROSITE" id="PS50850">
    <property type="entry name" value="MFS"/>
    <property type="match status" value="1"/>
</dbReference>
<feature type="transmembrane region" description="Helical" evidence="6">
    <location>
        <begin position="52"/>
        <end position="73"/>
    </location>
</feature>
<organism evidence="8 9">
    <name type="scientific">Streptococcus mitis ATCC 6249</name>
    <dbReference type="NCBI Taxonomy" id="864567"/>
    <lineage>
        <taxon>Bacteria</taxon>
        <taxon>Bacillati</taxon>
        <taxon>Bacillota</taxon>
        <taxon>Bacilli</taxon>
        <taxon>Lactobacillales</taxon>
        <taxon>Streptococcaceae</taxon>
        <taxon>Streptococcus</taxon>
        <taxon>Streptococcus mitis group</taxon>
    </lineage>
</organism>
<dbReference type="PANTHER" id="PTHR23530">
    <property type="entry name" value="TRANSPORT PROTEIN-RELATED"/>
    <property type="match status" value="1"/>
</dbReference>
<dbReference type="EMBL" id="AEEN01000015">
    <property type="protein sequence ID" value="EFM30956.1"/>
    <property type="molecule type" value="Genomic_DNA"/>
</dbReference>
<feature type="transmembrane region" description="Helical" evidence="6">
    <location>
        <begin position="350"/>
        <end position="368"/>
    </location>
</feature>
<evidence type="ECO:0000256" key="5">
    <source>
        <dbReference type="ARBA" id="ARBA00023136"/>
    </source>
</evidence>
<feature type="transmembrane region" description="Helical" evidence="6">
    <location>
        <begin position="380"/>
        <end position="399"/>
    </location>
</feature>
<dbReference type="InterPro" id="IPR011701">
    <property type="entry name" value="MFS"/>
</dbReference>
<dbReference type="PANTHER" id="PTHR23530:SF1">
    <property type="entry name" value="PERMEASE, MAJOR FACILITATOR SUPERFAMILY-RELATED"/>
    <property type="match status" value="1"/>
</dbReference>
<evidence type="ECO:0000313" key="9">
    <source>
        <dbReference type="Proteomes" id="UP000003823"/>
    </source>
</evidence>
<proteinExistence type="predicted"/>
<evidence type="ECO:0000256" key="6">
    <source>
        <dbReference type="SAM" id="Phobius"/>
    </source>
</evidence>
<comment type="subcellular location">
    <subcellularLocation>
        <location evidence="1">Cell membrane</location>
        <topology evidence="1">Multi-pass membrane protein</topology>
    </subcellularLocation>
</comment>
<evidence type="ECO:0000256" key="1">
    <source>
        <dbReference type="ARBA" id="ARBA00004651"/>
    </source>
</evidence>
<dbReference type="Pfam" id="PF07690">
    <property type="entry name" value="MFS_1"/>
    <property type="match status" value="1"/>
</dbReference>
<dbReference type="AlphaFoldDB" id="E0PS37"/>
<reference evidence="8 9" key="1">
    <citation type="submission" date="2010-07" db="EMBL/GenBank/DDBJ databases">
        <authorList>
            <person name="Muzny D."/>
            <person name="Qin X."/>
            <person name="Deng J."/>
            <person name="Jiang H."/>
            <person name="Liu Y."/>
            <person name="Qu J."/>
            <person name="Song X.-Z."/>
            <person name="Zhang L."/>
            <person name="Thornton R."/>
            <person name="Coyle M."/>
            <person name="Francisco L."/>
            <person name="Jackson L."/>
            <person name="Javaid M."/>
            <person name="Korchina V."/>
            <person name="Kovar C."/>
            <person name="Mata R."/>
            <person name="Mathew T."/>
            <person name="Ngo R."/>
            <person name="Nguyen L."/>
            <person name="Nguyen N."/>
            <person name="Okwuonu G."/>
            <person name="Ongeri F."/>
            <person name="Pham C."/>
            <person name="Simmons D."/>
            <person name="Wilczek-Boney K."/>
            <person name="Hale W."/>
            <person name="Jakkamsetti A."/>
            <person name="Pham P."/>
            <person name="Ruth R."/>
            <person name="San Lucas F."/>
            <person name="Warren J."/>
            <person name="Zhang J."/>
            <person name="Zhao Z."/>
            <person name="Zhou C."/>
            <person name="Zhu D."/>
            <person name="Lee S."/>
            <person name="Bess C."/>
            <person name="Blankenburg K."/>
            <person name="Forbes L."/>
            <person name="Fu Q."/>
            <person name="Gubbala S."/>
            <person name="Hirani K."/>
            <person name="Jayaseelan J.C."/>
            <person name="Lara F."/>
            <person name="Munidasa M."/>
            <person name="Palculict T."/>
            <person name="Patil S."/>
            <person name="Pu L.-L."/>
            <person name="Saada N."/>
            <person name="Tang L."/>
            <person name="Weissenberger G."/>
            <person name="Zhu Y."/>
            <person name="Hemphill L."/>
            <person name="Shang Y."/>
            <person name="Youmans B."/>
            <person name="Ayvaz T."/>
            <person name="Ross M."/>
            <person name="Santibanez J."/>
            <person name="Aqrawi P."/>
            <person name="Gross S."/>
            <person name="Joshi V."/>
            <person name="Fowler G."/>
            <person name="Nazareth L."/>
            <person name="Reid J."/>
            <person name="Worley K."/>
            <person name="Petrosino J."/>
            <person name="Highlander S."/>
            <person name="Gibbs R."/>
        </authorList>
    </citation>
    <scope>NUCLEOTIDE SEQUENCE [LARGE SCALE GENOMIC DNA]</scope>
    <source>
        <strain evidence="8 9">ATCC 6249</strain>
    </source>
</reference>
<evidence type="ECO:0000256" key="2">
    <source>
        <dbReference type="ARBA" id="ARBA00022448"/>
    </source>
</evidence>
<dbReference type="Proteomes" id="UP000003823">
    <property type="component" value="Unassembled WGS sequence"/>
</dbReference>
<evidence type="ECO:0000256" key="3">
    <source>
        <dbReference type="ARBA" id="ARBA00022692"/>
    </source>
</evidence>
<dbReference type="GO" id="GO:0005886">
    <property type="term" value="C:plasma membrane"/>
    <property type="evidence" value="ECO:0007669"/>
    <property type="project" value="UniProtKB-SubCell"/>
</dbReference>
<evidence type="ECO:0000259" key="7">
    <source>
        <dbReference type="PROSITE" id="PS50850"/>
    </source>
</evidence>